<evidence type="ECO:0000313" key="1">
    <source>
        <dbReference type="EMBL" id="SFN54076.1"/>
    </source>
</evidence>
<organism evidence="1 2">
    <name type="scientific">Algoriella xinjiangensis</name>
    <dbReference type="NCBI Taxonomy" id="684065"/>
    <lineage>
        <taxon>Bacteria</taxon>
        <taxon>Pseudomonadati</taxon>
        <taxon>Bacteroidota</taxon>
        <taxon>Flavobacteriia</taxon>
        <taxon>Flavobacteriales</taxon>
        <taxon>Weeksellaceae</taxon>
        <taxon>Algoriella</taxon>
    </lineage>
</organism>
<gene>
    <name evidence="1" type="ORF">SAMN05421738_11476</name>
</gene>
<protein>
    <recommendedName>
        <fullName evidence="3">META domain-containing protein</fullName>
    </recommendedName>
</protein>
<dbReference type="Proteomes" id="UP000199149">
    <property type="component" value="Unassembled WGS sequence"/>
</dbReference>
<evidence type="ECO:0008006" key="3">
    <source>
        <dbReference type="Google" id="ProtNLM"/>
    </source>
</evidence>
<proteinExistence type="predicted"/>
<reference evidence="2" key="1">
    <citation type="submission" date="2016-10" db="EMBL/GenBank/DDBJ databases">
        <authorList>
            <person name="Varghese N."/>
            <person name="Submissions S."/>
        </authorList>
    </citation>
    <scope>NUCLEOTIDE SEQUENCE [LARGE SCALE GENOMIC DNA]</scope>
    <source>
        <strain evidence="2">XJ109</strain>
    </source>
</reference>
<dbReference type="OrthoDB" id="1441429at2"/>
<keyword evidence="2" id="KW-1185">Reference proteome</keyword>
<dbReference type="AlphaFoldDB" id="A0A1I4ZUY2"/>
<evidence type="ECO:0000313" key="2">
    <source>
        <dbReference type="Proteomes" id="UP000199149"/>
    </source>
</evidence>
<dbReference type="EMBL" id="FOUZ01000014">
    <property type="protein sequence ID" value="SFN54076.1"/>
    <property type="molecule type" value="Genomic_DNA"/>
</dbReference>
<dbReference type="RefSeq" id="WP_092909352.1">
    <property type="nucleotide sequence ID" value="NZ_FOUZ01000014.1"/>
</dbReference>
<dbReference type="PROSITE" id="PS51257">
    <property type="entry name" value="PROKAR_LIPOPROTEIN"/>
    <property type="match status" value="1"/>
</dbReference>
<accession>A0A1I4ZUY2</accession>
<sequence length="133" mass="15170">MKFFVSTIVFIFLFGLTSCLPTKTVAEPKVTVLEINDLSGKWNVNKGSDYIIFEDTTKKMVLKTECGLITADYTKINQAIIFNHLKQVNSECEIPEGLLQKIKKTAYFKVNTSNQITFFDEANQEMLTLNLMK</sequence>
<name>A0A1I4ZUY2_9FLAO</name>
<dbReference type="STRING" id="684065.SAMN05421738_11476"/>